<comment type="caution">
    <text evidence="1">The sequence shown here is derived from an EMBL/GenBank/DDBJ whole genome shotgun (WGS) entry which is preliminary data.</text>
</comment>
<protein>
    <submittedName>
        <fullName evidence="1">Uncharacterized protein</fullName>
    </submittedName>
</protein>
<evidence type="ECO:0000313" key="1">
    <source>
        <dbReference type="EMBL" id="KAK1149841.1"/>
    </source>
</evidence>
<dbReference type="EMBL" id="JAOPJF010000002">
    <property type="protein sequence ID" value="KAK1149841.1"/>
    <property type="molecule type" value="Genomic_DNA"/>
</dbReference>
<keyword evidence="2" id="KW-1185">Reference proteome</keyword>
<evidence type="ECO:0000313" key="2">
    <source>
        <dbReference type="Proteomes" id="UP001177260"/>
    </source>
</evidence>
<proteinExistence type="predicted"/>
<organism evidence="1 2">
    <name type="scientific">Aspergillus melleus</name>
    <dbReference type="NCBI Taxonomy" id="138277"/>
    <lineage>
        <taxon>Eukaryota</taxon>
        <taxon>Fungi</taxon>
        <taxon>Dikarya</taxon>
        <taxon>Ascomycota</taxon>
        <taxon>Pezizomycotina</taxon>
        <taxon>Eurotiomycetes</taxon>
        <taxon>Eurotiomycetidae</taxon>
        <taxon>Eurotiales</taxon>
        <taxon>Aspergillaceae</taxon>
        <taxon>Aspergillus</taxon>
        <taxon>Aspergillus subgen. Circumdati</taxon>
    </lineage>
</organism>
<sequence>MAARKRKAVGAGNTKPATTRSRTSKSANAAKTKAPNESSSAMSATNARPKRNPRRSAKDPWEEERLMTSSKSPLVNLDLVKLLSRPEAWEYLEESEKKEILSLLPEDVHPNPHPSEDDPDAKIPPLPESFLRYSNNWRDGVRQFQLDLESGRYDPEWLRQAEQASAQRAAGKFDKFKEREYEEFWGQKQTFDRNLAAGQSAQVKLQKLMEQGIIREGDVWRYSRCVGQGANKILLEKEVKIVSIDGPRLTFIIPSGQRVFLSQSNGEVKQSETSTQPESTTQKLDEAGTEEAQKPNEEVPSNENGAIDMDLSQKRKSDAGPSDAEPPAQKRRRTRPRNTENAETPALCDQEAAPNTACQNPGTTPESHDCQPAEENTTAAPVDEKHTSSTETKNGDQAVADTPHPANASEPGEKGTEEGPAPSNTSEKSEDVIVSGITSLNPLVNKIMELDGRMTKMPHGNAWKEFRSYRDNQDMGSLWEVRQAWFMRTH</sequence>
<reference evidence="1 2" key="1">
    <citation type="journal article" date="2023" name="ACS Omega">
        <title>Identification of the Neoaspergillic Acid Biosynthesis Gene Cluster by Establishing an In Vitro CRISPR-Ribonucleoprotein Genetic System in Aspergillus melleus.</title>
        <authorList>
            <person name="Yuan B."/>
            <person name="Grau M.F."/>
            <person name="Murata R.M."/>
            <person name="Torok T."/>
            <person name="Venkateswaran K."/>
            <person name="Stajich J.E."/>
            <person name="Wang C.C.C."/>
        </authorList>
    </citation>
    <scope>NUCLEOTIDE SEQUENCE [LARGE SCALE GENOMIC DNA]</scope>
    <source>
        <strain evidence="1 2">IMV 1140</strain>
    </source>
</reference>
<name>A0ACC3BG22_9EURO</name>
<accession>A0ACC3BG22</accession>
<dbReference type="Proteomes" id="UP001177260">
    <property type="component" value="Unassembled WGS sequence"/>
</dbReference>
<gene>
    <name evidence="1" type="ORF">N8T08_003397</name>
</gene>